<keyword evidence="4" id="KW-1185">Reference proteome</keyword>
<evidence type="ECO:0000256" key="2">
    <source>
        <dbReference type="ARBA" id="ARBA00022801"/>
    </source>
</evidence>
<dbReference type="NCBIfam" id="TIGR00051">
    <property type="entry name" value="YbgC/FadM family acyl-CoA thioesterase"/>
    <property type="match status" value="1"/>
</dbReference>
<dbReference type="InterPro" id="IPR029069">
    <property type="entry name" value="HotDog_dom_sf"/>
</dbReference>
<dbReference type="CDD" id="cd00586">
    <property type="entry name" value="4HBT"/>
    <property type="match status" value="1"/>
</dbReference>
<dbReference type="STRING" id="1249627.D779_1783"/>
<evidence type="ECO:0000313" key="3">
    <source>
        <dbReference type="EMBL" id="EXJ16960.1"/>
    </source>
</evidence>
<sequence>MTFDWPVRVYYEDTDAAGVVFYANYLRFMERGRTEWLRALGYEQDLLRDEQGILFAVRRVGLEYRVSALFNDLLLVRSAVKHLGGASIEFEQSILRQADGKECCRGTVNVVCLDARTKRPRRMPSEMVDGILSGMERSARDSKG</sequence>
<accession>W9W309</accession>
<dbReference type="SUPFAM" id="SSF54637">
    <property type="entry name" value="Thioesterase/thiol ester dehydrase-isomerase"/>
    <property type="match status" value="1"/>
</dbReference>
<dbReference type="GO" id="GO:0047617">
    <property type="term" value="F:fatty acyl-CoA hydrolase activity"/>
    <property type="evidence" value="ECO:0007669"/>
    <property type="project" value="TreeGrafter"/>
</dbReference>
<dbReference type="FunFam" id="3.10.129.10:FF:000004">
    <property type="entry name" value="Tol-pal system-associated acyl-CoA thioesterase"/>
    <property type="match status" value="1"/>
</dbReference>
<evidence type="ECO:0000256" key="1">
    <source>
        <dbReference type="ARBA" id="ARBA00005953"/>
    </source>
</evidence>
<dbReference type="Proteomes" id="UP000019460">
    <property type="component" value="Unassembled WGS sequence"/>
</dbReference>
<gene>
    <name evidence="3" type="ORF">D779_1783</name>
</gene>
<dbReference type="NCBIfam" id="TIGR02799">
    <property type="entry name" value="thio_ybgC"/>
    <property type="match status" value="1"/>
</dbReference>
<dbReference type="AlphaFoldDB" id="W9W309"/>
<organism evidence="3 4">
    <name type="scientific">Imhoffiella purpurea</name>
    <dbReference type="NCBI Taxonomy" id="1249627"/>
    <lineage>
        <taxon>Bacteria</taxon>
        <taxon>Pseudomonadati</taxon>
        <taxon>Pseudomonadota</taxon>
        <taxon>Gammaproteobacteria</taxon>
        <taxon>Chromatiales</taxon>
        <taxon>Chromatiaceae</taxon>
        <taxon>Imhoffiella</taxon>
    </lineage>
</organism>
<dbReference type="PANTHER" id="PTHR31793">
    <property type="entry name" value="4-HYDROXYBENZOYL-COA THIOESTERASE FAMILY MEMBER"/>
    <property type="match status" value="1"/>
</dbReference>
<dbReference type="PATRIC" id="fig|1249627.3.peg.244"/>
<reference evidence="3 4" key="1">
    <citation type="submission" date="2012-11" db="EMBL/GenBank/DDBJ databases">
        <title>Genome assembly of Thiorhodococcus sp. AK35.</title>
        <authorList>
            <person name="Nupur N."/>
            <person name="Khatri I."/>
            <person name="Subramanian S."/>
            <person name="Pinnaka A."/>
        </authorList>
    </citation>
    <scope>NUCLEOTIDE SEQUENCE [LARGE SCALE GENOMIC DNA]</scope>
    <source>
        <strain evidence="3 4">AK35</strain>
    </source>
</reference>
<dbReference type="Pfam" id="PF13279">
    <property type="entry name" value="4HBT_2"/>
    <property type="match status" value="1"/>
</dbReference>
<comment type="caution">
    <text evidence="3">The sequence shown here is derived from an EMBL/GenBank/DDBJ whole genome shotgun (WGS) entry which is preliminary data.</text>
</comment>
<dbReference type="eggNOG" id="COG0824">
    <property type="taxonomic scope" value="Bacteria"/>
</dbReference>
<dbReference type="PIRSF" id="PIRSF003230">
    <property type="entry name" value="YbgC"/>
    <property type="match status" value="1"/>
</dbReference>
<dbReference type="InterPro" id="IPR014166">
    <property type="entry name" value="Tol-Pal_acyl-CoA_thioesterase"/>
</dbReference>
<keyword evidence="2" id="KW-0378">Hydrolase</keyword>
<dbReference type="InterPro" id="IPR050563">
    <property type="entry name" value="4-hydroxybenzoyl-CoA_TE"/>
</dbReference>
<dbReference type="PANTHER" id="PTHR31793:SF37">
    <property type="entry name" value="ACYL-COA THIOESTER HYDROLASE YBGC"/>
    <property type="match status" value="1"/>
</dbReference>
<proteinExistence type="inferred from homology"/>
<name>W9W309_9GAMM</name>
<comment type="similarity">
    <text evidence="1">Belongs to the 4-hydroxybenzoyl-CoA thioesterase family.</text>
</comment>
<protein>
    <submittedName>
        <fullName evidence="3">4-hydroxybenzoyl-CoA thioesterase family</fullName>
    </submittedName>
</protein>
<dbReference type="EMBL" id="AONC01000003">
    <property type="protein sequence ID" value="EXJ16960.1"/>
    <property type="molecule type" value="Genomic_DNA"/>
</dbReference>
<dbReference type="InterPro" id="IPR006684">
    <property type="entry name" value="YbgC/YbaW"/>
</dbReference>
<evidence type="ECO:0000313" key="4">
    <source>
        <dbReference type="Proteomes" id="UP000019460"/>
    </source>
</evidence>
<dbReference type="Gene3D" id="3.10.129.10">
    <property type="entry name" value="Hotdog Thioesterase"/>
    <property type="match status" value="1"/>
</dbReference>